<evidence type="ECO:0000313" key="8">
    <source>
        <dbReference type="Proteomes" id="UP001597145"/>
    </source>
</evidence>
<organism evidence="7 8">
    <name type="scientific">Pseudonocardia aurantiaca</name>
    <dbReference type="NCBI Taxonomy" id="75290"/>
    <lineage>
        <taxon>Bacteria</taxon>
        <taxon>Bacillati</taxon>
        <taxon>Actinomycetota</taxon>
        <taxon>Actinomycetes</taxon>
        <taxon>Pseudonocardiales</taxon>
        <taxon>Pseudonocardiaceae</taxon>
        <taxon>Pseudonocardia</taxon>
    </lineage>
</organism>
<feature type="transmembrane region" description="Helical" evidence="6">
    <location>
        <begin position="125"/>
        <end position="145"/>
    </location>
</feature>
<proteinExistence type="predicted"/>
<gene>
    <name evidence="7" type="ORF">ACFSCY_13380</name>
</gene>
<name>A0ABW4FN99_9PSEU</name>
<reference evidence="8" key="1">
    <citation type="journal article" date="2019" name="Int. J. Syst. Evol. Microbiol.">
        <title>The Global Catalogue of Microorganisms (GCM) 10K type strain sequencing project: providing services to taxonomists for standard genome sequencing and annotation.</title>
        <authorList>
            <consortium name="The Broad Institute Genomics Platform"/>
            <consortium name="The Broad Institute Genome Sequencing Center for Infectious Disease"/>
            <person name="Wu L."/>
            <person name="Ma J."/>
        </authorList>
    </citation>
    <scope>NUCLEOTIDE SEQUENCE [LARGE SCALE GENOMIC DNA]</scope>
    <source>
        <strain evidence="8">JCM 12165</strain>
    </source>
</reference>
<feature type="transmembrane region" description="Helical" evidence="6">
    <location>
        <begin position="176"/>
        <end position="194"/>
    </location>
</feature>
<dbReference type="RefSeq" id="WP_343987645.1">
    <property type="nucleotide sequence ID" value="NZ_BAAAJG010000029.1"/>
</dbReference>
<sequence>MDTLFTLATLAAAVRLAIPVAVAALGEVVTERSGVLNLGLEGTMLFGALAGYLATLATGSPWIGLGAGLGAGAGCGALLALLMVVVRADQIVTGLAFTLFAGSATTYLFELSYTIGQPPPRIESLSMVPLVVIVLVVLVAVWFLLTRTSAGLVLSAAGEAPAAADALGYRVARVRAAATVAGSALAGLAGAMLVCGPLGLFVQNVTAGRGWVALALVVFARWRPGRAVAGALLFGLCDAAQLRLQGTATQIPYEVFLALPYVVTLLALMVRARRSGTPAALAVPFVRGPAR</sequence>
<evidence type="ECO:0000313" key="7">
    <source>
        <dbReference type="EMBL" id="MFD1530437.1"/>
    </source>
</evidence>
<keyword evidence="4 6" id="KW-1133">Transmembrane helix</keyword>
<evidence type="ECO:0000256" key="2">
    <source>
        <dbReference type="ARBA" id="ARBA00022475"/>
    </source>
</evidence>
<dbReference type="PANTHER" id="PTHR43370:SF2">
    <property type="entry name" value="ABC TRANSPORTER PERMEASE PROTEIN"/>
    <property type="match status" value="1"/>
</dbReference>
<dbReference type="PANTHER" id="PTHR43370">
    <property type="entry name" value="SUGAR ABC TRANSPORTER INTEGRAL MEMBRANE PROTEIN-RELATED"/>
    <property type="match status" value="1"/>
</dbReference>
<dbReference type="EMBL" id="JBHUCP010000008">
    <property type="protein sequence ID" value="MFD1530437.1"/>
    <property type="molecule type" value="Genomic_DNA"/>
</dbReference>
<keyword evidence="8" id="KW-1185">Reference proteome</keyword>
<comment type="subcellular location">
    <subcellularLocation>
        <location evidence="1">Cell membrane</location>
        <topology evidence="1">Multi-pass membrane protein</topology>
    </subcellularLocation>
</comment>
<feature type="transmembrane region" description="Helical" evidence="6">
    <location>
        <begin position="62"/>
        <end position="85"/>
    </location>
</feature>
<keyword evidence="2" id="KW-1003">Cell membrane</keyword>
<dbReference type="Pfam" id="PF02653">
    <property type="entry name" value="BPD_transp_2"/>
    <property type="match status" value="1"/>
</dbReference>
<evidence type="ECO:0000256" key="6">
    <source>
        <dbReference type="SAM" id="Phobius"/>
    </source>
</evidence>
<comment type="caution">
    <text evidence="7">The sequence shown here is derived from an EMBL/GenBank/DDBJ whole genome shotgun (WGS) entry which is preliminary data.</text>
</comment>
<evidence type="ECO:0000256" key="3">
    <source>
        <dbReference type="ARBA" id="ARBA00022692"/>
    </source>
</evidence>
<dbReference type="Proteomes" id="UP001597145">
    <property type="component" value="Unassembled WGS sequence"/>
</dbReference>
<feature type="transmembrane region" description="Helical" evidence="6">
    <location>
        <begin position="91"/>
        <end position="113"/>
    </location>
</feature>
<evidence type="ECO:0000256" key="4">
    <source>
        <dbReference type="ARBA" id="ARBA00022989"/>
    </source>
</evidence>
<dbReference type="InterPro" id="IPR001851">
    <property type="entry name" value="ABC_transp_permease"/>
</dbReference>
<evidence type="ECO:0000256" key="1">
    <source>
        <dbReference type="ARBA" id="ARBA00004651"/>
    </source>
</evidence>
<keyword evidence="3 6" id="KW-0812">Transmembrane</keyword>
<feature type="transmembrane region" description="Helical" evidence="6">
    <location>
        <begin position="250"/>
        <end position="270"/>
    </location>
</feature>
<protein>
    <submittedName>
        <fullName evidence="7">ABC transporter permease</fullName>
    </submittedName>
</protein>
<accession>A0ABW4FN99</accession>
<evidence type="ECO:0000256" key="5">
    <source>
        <dbReference type="ARBA" id="ARBA00023136"/>
    </source>
</evidence>
<dbReference type="CDD" id="cd06580">
    <property type="entry name" value="TM_PBP1_transp_TpRbsC_like"/>
    <property type="match status" value="1"/>
</dbReference>
<keyword evidence="5 6" id="KW-0472">Membrane</keyword>
<feature type="transmembrane region" description="Helical" evidence="6">
    <location>
        <begin position="36"/>
        <end position="55"/>
    </location>
</feature>